<dbReference type="InterPro" id="IPR009776">
    <property type="entry name" value="Spore_0_M"/>
</dbReference>
<dbReference type="Pfam" id="PF07070">
    <property type="entry name" value="Spo0M"/>
    <property type="match status" value="1"/>
</dbReference>
<dbReference type="EMBL" id="JBHRRZ010000035">
    <property type="protein sequence ID" value="MFC2949363.1"/>
    <property type="molecule type" value="Genomic_DNA"/>
</dbReference>
<comment type="caution">
    <text evidence="1">The sequence shown here is derived from an EMBL/GenBank/DDBJ whole genome shotgun (WGS) entry which is preliminary data.</text>
</comment>
<name>A0ABV7A8Q9_9BACI</name>
<keyword evidence="2" id="KW-1185">Reference proteome</keyword>
<dbReference type="RefSeq" id="WP_390307337.1">
    <property type="nucleotide sequence ID" value="NZ_JBHRRZ010000035.1"/>
</dbReference>
<dbReference type="Proteomes" id="UP001595387">
    <property type="component" value="Unassembled WGS sequence"/>
</dbReference>
<proteinExistence type="predicted"/>
<protein>
    <submittedName>
        <fullName evidence="1">Sporulation protein</fullName>
    </submittedName>
</protein>
<dbReference type="PANTHER" id="PTHR40053">
    <property type="entry name" value="SPORULATION-CONTROL PROTEIN SPO0M"/>
    <property type="match status" value="1"/>
</dbReference>
<gene>
    <name evidence="1" type="ORF">ACFODW_13660</name>
</gene>
<dbReference type="PANTHER" id="PTHR40053:SF1">
    <property type="entry name" value="SPORULATION-CONTROL PROTEIN SPO0M"/>
    <property type="match status" value="1"/>
</dbReference>
<sequence>MFKKILASVGIGNAKVDTQLESKELVPGGPVRGKVIVQGGKAPQHVEKVQLFLMTEVTQEKDGRKYYEDMVLDFFVLGNSFTIQEGEWKEMDFHFTLPLHTPPTIGRTKVWIQTGMDVPNAIDPTDRDFINISPHPYMDTVLQSLTNELGFGLKQVDMEYSRRYRYVQEFEFLPSGDFRRDLDELEAMFSIKQDGVELLLQIDRRAKGLGGLFAEALDIDEKFVNVEFTSKEIEQGSSYIAEKLRQIIAEHS</sequence>
<evidence type="ECO:0000313" key="2">
    <source>
        <dbReference type="Proteomes" id="UP001595387"/>
    </source>
</evidence>
<evidence type="ECO:0000313" key="1">
    <source>
        <dbReference type="EMBL" id="MFC2949363.1"/>
    </source>
</evidence>
<organism evidence="1 2">
    <name type="scientific">Virgibacillus sediminis</name>
    <dbReference type="NCBI Taxonomy" id="202260"/>
    <lineage>
        <taxon>Bacteria</taxon>
        <taxon>Bacillati</taxon>
        <taxon>Bacillota</taxon>
        <taxon>Bacilli</taxon>
        <taxon>Bacillales</taxon>
        <taxon>Bacillaceae</taxon>
        <taxon>Virgibacillus</taxon>
    </lineage>
</organism>
<accession>A0ABV7A8Q9</accession>
<reference evidence="2" key="1">
    <citation type="journal article" date="2019" name="Int. J. Syst. Evol. Microbiol.">
        <title>The Global Catalogue of Microorganisms (GCM) 10K type strain sequencing project: providing services to taxonomists for standard genome sequencing and annotation.</title>
        <authorList>
            <consortium name="The Broad Institute Genomics Platform"/>
            <consortium name="The Broad Institute Genome Sequencing Center for Infectious Disease"/>
            <person name="Wu L."/>
            <person name="Ma J."/>
        </authorList>
    </citation>
    <scope>NUCLEOTIDE SEQUENCE [LARGE SCALE GENOMIC DNA]</scope>
    <source>
        <strain evidence="2">KCTC 13193</strain>
    </source>
</reference>